<evidence type="ECO:0000313" key="1">
    <source>
        <dbReference type="EMBL" id="KRH04965.1"/>
    </source>
</evidence>
<dbReference type="Gramene" id="KRH04965">
    <property type="protein sequence ID" value="KRH04965"/>
    <property type="gene ID" value="GLYMA_17G199000"/>
</dbReference>
<dbReference type="AlphaFoldDB" id="A0A0R0FQW2"/>
<dbReference type="InParanoid" id="A0A0R0FQW2"/>
<proteinExistence type="predicted"/>
<evidence type="ECO:0000313" key="3">
    <source>
        <dbReference type="Proteomes" id="UP000008827"/>
    </source>
</evidence>
<accession>A0A0R0FQW2</accession>
<reference evidence="1" key="3">
    <citation type="submission" date="2018-07" db="EMBL/GenBank/DDBJ databases">
        <title>WGS assembly of Glycine max.</title>
        <authorList>
            <person name="Schmutz J."/>
            <person name="Cannon S."/>
            <person name="Schlueter J."/>
            <person name="Ma J."/>
            <person name="Mitros T."/>
            <person name="Nelson W."/>
            <person name="Hyten D."/>
            <person name="Song Q."/>
            <person name="Thelen J."/>
            <person name="Cheng J."/>
            <person name="Xu D."/>
            <person name="Hellsten U."/>
            <person name="May G."/>
            <person name="Yu Y."/>
            <person name="Sakurai T."/>
            <person name="Umezawa T."/>
            <person name="Bhattacharyya M."/>
            <person name="Sandhu D."/>
            <person name="Valliyodan B."/>
            <person name="Lindquist E."/>
            <person name="Peto M."/>
            <person name="Grant D."/>
            <person name="Shu S."/>
            <person name="Goodstein D."/>
            <person name="Barry K."/>
            <person name="Futrell-Griggs M."/>
            <person name="Abernathy B."/>
            <person name="Du J."/>
            <person name="Tian Z."/>
            <person name="Zhu L."/>
            <person name="Gill N."/>
            <person name="Joshi T."/>
            <person name="Libault M."/>
            <person name="Sethuraman A."/>
            <person name="Zhang X."/>
            <person name="Shinozaki K."/>
            <person name="Nguyen H."/>
            <person name="Wing R."/>
            <person name="Cregan P."/>
            <person name="Specht J."/>
            <person name="Grimwood J."/>
            <person name="Rokhsar D."/>
            <person name="Stacey G."/>
            <person name="Shoemaker R."/>
            <person name="Jackson S."/>
        </authorList>
    </citation>
    <scope>NUCLEOTIDE SEQUENCE</scope>
    <source>
        <tissue evidence="1">Callus</tissue>
    </source>
</reference>
<dbReference type="EMBL" id="CM000850">
    <property type="protein sequence ID" value="KRH04965.1"/>
    <property type="molecule type" value="Genomic_DNA"/>
</dbReference>
<dbReference type="Proteomes" id="UP000008827">
    <property type="component" value="Chromosome 17"/>
</dbReference>
<gene>
    <name evidence="1" type="ORF">GLYMA_17G199000</name>
</gene>
<organism evidence="1">
    <name type="scientific">Glycine max</name>
    <name type="common">Soybean</name>
    <name type="synonym">Glycine hispida</name>
    <dbReference type="NCBI Taxonomy" id="3847"/>
    <lineage>
        <taxon>Eukaryota</taxon>
        <taxon>Viridiplantae</taxon>
        <taxon>Streptophyta</taxon>
        <taxon>Embryophyta</taxon>
        <taxon>Tracheophyta</taxon>
        <taxon>Spermatophyta</taxon>
        <taxon>Magnoliopsida</taxon>
        <taxon>eudicotyledons</taxon>
        <taxon>Gunneridae</taxon>
        <taxon>Pentapetalae</taxon>
        <taxon>rosids</taxon>
        <taxon>fabids</taxon>
        <taxon>Fabales</taxon>
        <taxon>Fabaceae</taxon>
        <taxon>Papilionoideae</taxon>
        <taxon>50 kb inversion clade</taxon>
        <taxon>NPAAA clade</taxon>
        <taxon>indigoferoid/millettioid clade</taxon>
        <taxon>Phaseoleae</taxon>
        <taxon>Glycine</taxon>
        <taxon>Glycine subgen. Soja</taxon>
    </lineage>
</organism>
<protein>
    <submittedName>
        <fullName evidence="1 2">Uncharacterized protein</fullName>
    </submittedName>
</protein>
<dbReference type="SMR" id="A0A0R0FQW2"/>
<dbReference type="EnsemblPlants" id="KRH04965">
    <property type="protein sequence ID" value="KRH04965"/>
    <property type="gene ID" value="GLYMA_17G199000"/>
</dbReference>
<evidence type="ECO:0000313" key="2">
    <source>
        <dbReference type="EnsemblPlants" id="KRH04965"/>
    </source>
</evidence>
<reference evidence="2" key="2">
    <citation type="submission" date="2018-02" db="UniProtKB">
        <authorList>
            <consortium name="EnsemblPlants"/>
        </authorList>
    </citation>
    <scope>IDENTIFICATION</scope>
    <source>
        <strain evidence="2">Williams 82</strain>
    </source>
</reference>
<dbReference type="Gene3D" id="3.30.420.10">
    <property type="entry name" value="Ribonuclease H-like superfamily/Ribonuclease H"/>
    <property type="match status" value="1"/>
</dbReference>
<dbReference type="InterPro" id="IPR036397">
    <property type="entry name" value="RNaseH_sf"/>
</dbReference>
<reference evidence="1 2" key="1">
    <citation type="journal article" date="2010" name="Nature">
        <title>Genome sequence of the palaeopolyploid soybean.</title>
        <authorList>
            <person name="Schmutz J."/>
            <person name="Cannon S.B."/>
            <person name="Schlueter J."/>
            <person name="Ma J."/>
            <person name="Mitros T."/>
            <person name="Nelson W."/>
            <person name="Hyten D.L."/>
            <person name="Song Q."/>
            <person name="Thelen J.J."/>
            <person name="Cheng J."/>
            <person name="Xu D."/>
            <person name="Hellsten U."/>
            <person name="May G.D."/>
            <person name="Yu Y."/>
            <person name="Sakurai T."/>
            <person name="Umezawa T."/>
            <person name="Bhattacharyya M.K."/>
            <person name="Sandhu D."/>
            <person name="Valliyodan B."/>
            <person name="Lindquist E."/>
            <person name="Peto M."/>
            <person name="Grant D."/>
            <person name="Shu S."/>
            <person name="Goodstein D."/>
            <person name="Barry K."/>
            <person name="Futrell-Griggs M."/>
            <person name="Abernathy B."/>
            <person name="Du J."/>
            <person name="Tian Z."/>
            <person name="Zhu L."/>
            <person name="Gill N."/>
            <person name="Joshi T."/>
            <person name="Libault M."/>
            <person name="Sethuraman A."/>
            <person name="Zhang X.-C."/>
            <person name="Shinozaki K."/>
            <person name="Nguyen H.T."/>
            <person name="Wing R.A."/>
            <person name="Cregan P."/>
            <person name="Specht J."/>
            <person name="Grimwood J."/>
            <person name="Rokhsar D."/>
            <person name="Stacey G."/>
            <person name="Shoemaker R.C."/>
            <person name="Jackson S.A."/>
        </authorList>
    </citation>
    <scope>NUCLEOTIDE SEQUENCE</scope>
    <source>
        <strain evidence="2">cv. Williams 82</strain>
        <tissue evidence="1">Callus</tissue>
    </source>
</reference>
<sequence>MADFLSKFASNVQATPDWWSLYVDGASNTKEAALLRYYLVVKTLIDDFNCFEMHHIPREENTRANLLSKLASTKQTRHLKTIIQETFQTSQVLDGHRRLFHQMD</sequence>
<dbReference type="GO" id="GO:0003676">
    <property type="term" value="F:nucleic acid binding"/>
    <property type="evidence" value="ECO:0007669"/>
    <property type="project" value="InterPro"/>
</dbReference>
<keyword evidence="3" id="KW-1185">Reference proteome</keyword>
<name>A0A0R0FQW2_SOYBN</name>